<dbReference type="Gene3D" id="1.25.40.10">
    <property type="entry name" value="Tetratricopeptide repeat domain"/>
    <property type="match status" value="1"/>
</dbReference>
<reference evidence="2 3" key="1">
    <citation type="submission" date="2019-09" db="EMBL/GenBank/DDBJ databases">
        <authorList>
            <person name="Dittami M. S."/>
        </authorList>
    </citation>
    <scope>NUCLEOTIDE SEQUENCE [LARGE SCALE GENOMIC DNA]</scope>
    <source>
        <strain evidence="2">SPHINGO391</strain>
    </source>
</reference>
<feature type="compositionally biased region" description="Low complexity" evidence="1">
    <location>
        <begin position="146"/>
        <end position="158"/>
    </location>
</feature>
<name>A0A5E8ADH3_9SPHN</name>
<dbReference type="AlphaFoldDB" id="A0A5E8ADH3"/>
<organism evidence="2 3">
    <name type="scientific">Sphingomonas aurantiaca</name>
    <dbReference type="NCBI Taxonomy" id="185949"/>
    <lineage>
        <taxon>Bacteria</taxon>
        <taxon>Pseudomonadati</taxon>
        <taxon>Pseudomonadota</taxon>
        <taxon>Alphaproteobacteria</taxon>
        <taxon>Sphingomonadales</taxon>
        <taxon>Sphingomonadaceae</taxon>
        <taxon>Sphingomonas</taxon>
    </lineage>
</organism>
<dbReference type="EMBL" id="CABVLI010000047">
    <property type="protein sequence ID" value="VVT28990.1"/>
    <property type="molecule type" value="Genomic_DNA"/>
</dbReference>
<accession>A0A5E8ADH3</accession>
<dbReference type="SUPFAM" id="SSF48452">
    <property type="entry name" value="TPR-like"/>
    <property type="match status" value="1"/>
</dbReference>
<evidence type="ECO:0000313" key="3">
    <source>
        <dbReference type="Proteomes" id="UP000326857"/>
    </source>
</evidence>
<sequence>MTNSTAERSVDMLLRDADRAQRAGDRASATAAFEAILSRKPDHPVALNAVGMAALGHDDRRAATYFARAAAADPTAAPLWMNLASAHRGLGDADAERAALERALALDQRNLMANVRIAELFERTADMSAAAFSLGWRRNGHPGDARPPARARPVAGARDGPDRGAEPSAVRRCRYGDAAAAHRRGGGAASSVRCVYRCHAGSPEDLCPRAARAALSIPARRRILRARPFRLARATRSRDACDPGGTANAAGGHCAGFHPLCHDDAGDAAQFVECARSLGGLERPVSLALRRAERPAMCPVPANRGDPR</sequence>
<dbReference type="InterPro" id="IPR011990">
    <property type="entry name" value="TPR-like_helical_dom_sf"/>
</dbReference>
<protein>
    <submittedName>
        <fullName evidence="2">Uncharacterized protein</fullName>
    </submittedName>
</protein>
<proteinExistence type="predicted"/>
<evidence type="ECO:0000313" key="2">
    <source>
        <dbReference type="EMBL" id="VVT28990.1"/>
    </source>
</evidence>
<dbReference type="InterPro" id="IPR019734">
    <property type="entry name" value="TPR_rpt"/>
</dbReference>
<dbReference type="Proteomes" id="UP000326857">
    <property type="component" value="Unassembled WGS sequence"/>
</dbReference>
<evidence type="ECO:0000256" key="1">
    <source>
        <dbReference type="SAM" id="MobiDB-lite"/>
    </source>
</evidence>
<feature type="region of interest" description="Disordered" evidence="1">
    <location>
        <begin position="138"/>
        <end position="169"/>
    </location>
</feature>
<dbReference type="Pfam" id="PF13181">
    <property type="entry name" value="TPR_8"/>
    <property type="match status" value="1"/>
</dbReference>
<gene>
    <name evidence="2" type="ORF">SPHINGO391_510034</name>
</gene>